<dbReference type="EMBL" id="JAVIJP010000028">
    <property type="protein sequence ID" value="KAL3634388.1"/>
    <property type="molecule type" value="Genomic_DNA"/>
</dbReference>
<gene>
    <name evidence="3" type="ORF">CASFOL_021442</name>
</gene>
<dbReference type="PANTHER" id="PTHR47487:SF8">
    <property type="entry name" value="OS08G0270900 PROTEIN"/>
    <property type="match status" value="1"/>
</dbReference>
<organism evidence="3 4">
    <name type="scientific">Castilleja foliolosa</name>
    <dbReference type="NCBI Taxonomy" id="1961234"/>
    <lineage>
        <taxon>Eukaryota</taxon>
        <taxon>Viridiplantae</taxon>
        <taxon>Streptophyta</taxon>
        <taxon>Embryophyta</taxon>
        <taxon>Tracheophyta</taxon>
        <taxon>Spermatophyta</taxon>
        <taxon>Magnoliopsida</taxon>
        <taxon>eudicotyledons</taxon>
        <taxon>Gunneridae</taxon>
        <taxon>Pentapetalae</taxon>
        <taxon>asterids</taxon>
        <taxon>lamiids</taxon>
        <taxon>Lamiales</taxon>
        <taxon>Orobanchaceae</taxon>
        <taxon>Pedicularideae</taxon>
        <taxon>Castillejinae</taxon>
        <taxon>Castilleja</taxon>
    </lineage>
</organism>
<dbReference type="PANTHER" id="PTHR47487">
    <property type="entry name" value="OS06G0651300 PROTEIN-RELATED"/>
    <property type="match status" value="1"/>
</dbReference>
<dbReference type="Proteomes" id="UP001632038">
    <property type="component" value="Unassembled WGS sequence"/>
</dbReference>
<evidence type="ECO:0000313" key="3">
    <source>
        <dbReference type="EMBL" id="KAL3634388.1"/>
    </source>
</evidence>
<feature type="domain" description="U1-type" evidence="2">
    <location>
        <begin position="265"/>
        <end position="299"/>
    </location>
</feature>
<dbReference type="SUPFAM" id="SSF57667">
    <property type="entry name" value="beta-beta-alpha zinc fingers"/>
    <property type="match status" value="2"/>
</dbReference>
<feature type="domain" description="C2H2-type" evidence="1">
    <location>
        <begin position="268"/>
        <end position="292"/>
    </location>
</feature>
<dbReference type="InterPro" id="IPR013087">
    <property type="entry name" value="Znf_C2H2_type"/>
</dbReference>
<comment type="caution">
    <text evidence="3">The sequence shown here is derived from an EMBL/GenBank/DDBJ whole genome shotgun (WGS) entry which is preliminary data.</text>
</comment>
<dbReference type="AlphaFoldDB" id="A0ABD3CWK5"/>
<dbReference type="SMART" id="SM00355">
    <property type="entry name" value="ZnF_C2H2"/>
    <property type="match status" value="2"/>
</dbReference>
<dbReference type="InterPro" id="IPR036236">
    <property type="entry name" value="Znf_C2H2_sf"/>
</dbReference>
<accession>A0ABD3CWK5</accession>
<dbReference type="Gene3D" id="3.30.160.60">
    <property type="entry name" value="Classic Zinc Finger"/>
    <property type="match status" value="2"/>
</dbReference>
<name>A0ABD3CWK5_9LAMI</name>
<proteinExistence type="predicted"/>
<feature type="domain" description="U1-type" evidence="2">
    <location>
        <begin position="384"/>
        <end position="418"/>
    </location>
</feature>
<dbReference type="Pfam" id="PF12874">
    <property type="entry name" value="zf-met"/>
    <property type="match status" value="2"/>
</dbReference>
<evidence type="ECO:0000259" key="2">
    <source>
        <dbReference type="SMART" id="SM00451"/>
    </source>
</evidence>
<feature type="domain" description="C2H2-type" evidence="1">
    <location>
        <begin position="387"/>
        <end position="411"/>
    </location>
</feature>
<protein>
    <submittedName>
        <fullName evidence="3">Uncharacterized protein</fullName>
    </submittedName>
</protein>
<evidence type="ECO:0000259" key="1">
    <source>
        <dbReference type="SMART" id="SM00355"/>
    </source>
</evidence>
<reference evidence="4" key="1">
    <citation type="journal article" date="2024" name="IScience">
        <title>Strigolactones Initiate the Formation of Haustorium-like Structures in Castilleja.</title>
        <authorList>
            <person name="Buerger M."/>
            <person name="Peterson D."/>
            <person name="Chory J."/>
        </authorList>
    </citation>
    <scope>NUCLEOTIDE SEQUENCE [LARGE SCALE GENOMIC DNA]</scope>
</reference>
<sequence length="474" mass="52366">MSPNLPFSEAGNADSIQKSGCWDGSQIATSQLVVSSMPVEINQQASPQILLPANYSHLVEPALRADYMGSGLGRTHSYPRPFPLSHTHVMHETVQREIEKQQIREEIIMSEIFRRRDLEAEVRQEMMMERKLALLRGENSGIPIGYSSSSVLGFESPTMLPVLGTGGERSLEERIILSLAEKERLKRGHEGGGFGTMPFQGRSDYPRVSDVRPAVSEMPKEKRKIVLLDKQDEDIAGLNKKSSIPSVGLDSSEKDGGMISCNKAKSEWFCSVCQLSATSEQALNEHLQGKKHKSKEVTVRAQRSGKNYSMGLFPKNATKSIVAQVTPDSSSTSGSPQPLLLSENVNSDNLKKDLCVAVVVPEALKKDEHVVPEAQKKEESKKNRFRFWCEMCQVGSNAKKIFNTHKKGKKHAKRLEAGSPNVYNDREKIVVLVNREGFVVDRDGKNVASVDVDEALEEAGPEEHGLVNSESTGL</sequence>
<dbReference type="InterPro" id="IPR003604">
    <property type="entry name" value="Matrin/U1-like-C_Znf_C2H2"/>
</dbReference>
<dbReference type="SMART" id="SM00451">
    <property type="entry name" value="ZnF_U1"/>
    <property type="match status" value="2"/>
</dbReference>
<keyword evidence="4" id="KW-1185">Reference proteome</keyword>
<evidence type="ECO:0000313" key="4">
    <source>
        <dbReference type="Proteomes" id="UP001632038"/>
    </source>
</evidence>